<feature type="domain" description="TonB-dependent receptor-like beta-barrel" evidence="10">
    <location>
        <begin position="269"/>
        <end position="689"/>
    </location>
</feature>
<keyword evidence="13" id="KW-1185">Reference proteome</keyword>
<protein>
    <submittedName>
        <fullName evidence="12">TonB-dependent receptor</fullName>
    </submittedName>
</protein>
<dbReference type="Pfam" id="PF00593">
    <property type="entry name" value="TonB_dep_Rec_b-barrel"/>
    <property type="match status" value="1"/>
</dbReference>
<organism evidence="12 13">
    <name type="scientific">Flavobacterium ardleyense</name>
    <dbReference type="NCBI Taxonomy" id="2038737"/>
    <lineage>
        <taxon>Bacteria</taxon>
        <taxon>Pseudomonadati</taxon>
        <taxon>Bacteroidota</taxon>
        <taxon>Flavobacteriia</taxon>
        <taxon>Flavobacteriales</taxon>
        <taxon>Flavobacteriaceae</taxon>
        <taxon>Flavobacterium</taxon>
    </lineage>
</organism>
<dbReference type="SUPFAM" id="SSF56935">
    <property type="entry name" value="Porins"/>
    <property type="match status" value="1"/>
</dbReference>
<comment type="caution">
    <text evidence="12">The sequence shown here is derived from an EMBL/GenBank/DDBJ whole genome shotgun (WGS) entry which is preliminary data.</text>
</comment>
<accession>A0ABW5ZB20</accession>
<dbReference type="PANTHER" id="PTHR30069">
    <property type="entry name" value="TONB-DEPENDENT OUTER MEMBRANE RECEPTOR"/>
    <property type="match status" value="1"/>
</dbReference>
<comment type="subcellular location">
    <subcellularLocation>
        <location evidence="1 8">Cell outer membrane</location>
        <topology evidence="1 8">Multi-pass membrane protein</topology>
    </subcellularLocation>
</comment>
<dbReference type="InterPro" id="IPR036942">
    <property type="entry name" value="Beta-barrel_TonB_sf"/>
</dbReference>
<name>A0ABW5ZB20_9FLAO</name>
<keyword evidence="4 8" id="KW-0812">Transmembrane</keyword>
<dbReference type="InterPro" id="IPR000531">
    <property type="entry name" value="Beta-barrel_TonB"/>
</dbReference>
<reference evidence="13" key="1">
    <citation type="journal article" date="2019" name="Int. J. Syst. Evol. Microbiol.">
        <title>The Global Catalogue of Microorganisms (GCM) 10K type strain sequencing project: providing services to taxonomists for standard genome sequencing and annotation.</title>
        <authorList>
            <consortium name="The Broad Institute Genomics Platform"/>
            <consortium name="The Broad Institute Genome Sequencing Center for Infectious Disease"/>
            <person name="Wu L."/>
            <person name="Ma J."/>
        </authorList>
    </citation>
    <scope>NUCLEOTIDE SEQUENCE [LARGE SCALE GENOMIC DNA]</scope>
    <source>
        <strain evidence="13">KCTC 52644</strain>
    </source>
</reference>
<dbReference type="EMBL" id="JBHUOL010000018">
    <property type="protein sequence ID" value="MFD2909485.1"/>
    <property type="molecule type" value="Genomic_DNA"/>
</dbReference>
<evidence type="ECO:0000256" key="8">
    <source>
        <dbReference type="PROSITE-ProRule" id="PRU01360"/>
    </source>
</evidence>
<dbReference type="Gene3D" id="2.170.130.10">
    <property type="entry name" value="TonB-dependent receptor, plug domain"/>
    <property type="match status" value="1"/>
</dbReference>
<evidence type="ECO:0000256" key="7">
    <source>
        <dbReference type="ARBA" id="ARBA00023237"/>
    </source>
</evidence>
<comment type="similarity">
    <text evidence="8 9">Belongs to the TonB-dependent receptor family.</text>
</comment>
<dbReference type="InterPro" id="IPR039426">
    <property type="entry name" value="TonB-dep_rcpt-like"/>
</dbReference>
<feature type="domain" description="TonB-dependent receptor plug" evidence="11">
    <location>
        <begin position="114"/>
        <end position="212"/>
    </location>
</feature>
<keyword evidence="2 8" id="KW-0813">Transport</keyword>
<keyword evidence="3 8" id="KW-1134">Transmembrane beta strand</keyword>
<dbReference type="InterPro" id="IPR037066">
    <property type="entry name" value="Plug_dom_sf"/>
</dbReference>
<keyword evidence="5 9" id="KW-0798">TonB box</keyword>
<evidence type="ECO:0000256" key="3">
    <source>
        <dbReference type="ARBA" id="ARBA00022452"/>
    </source>
</evidence>
<evidence type="ECO:0000259" key="10">
    <source>
        <dbReference type="Pfam" id="PF00593"/>
    </source>
</evidence>
<dbReference type="PANTHER" id="PTHR30069:SF36">
    <property type="entry name" value="BLL6948 PROTEIN"/>
    <property type="match status" value="1"/>
</dbReference>
<evidence type="ECO:0000256" key="9">
    <source>
        <dbReference type="RuleBase" id="RU003357"/>
    </source>
</evidence>
<dbReference type="RefSeq" id="WP_379808040.1">
    <property type="nucleotide sequence ID" value="NZ_JBHUOL010000018.1"/>
</dbReference>
<evidence type="ECO:0000313" key="13">
    <source>
        <dbReference type="Proteomes" id="UP001597549"/>
    </source>
</evidence>
<keyword evidence="6 8" id="KW-0472">Membrane</keyword>
<evidence type="ECO:0000259" key="11">
    <source>
        <dbReference type="Pfam" id="PF07715"/>
    </source>
</evidence>
<evidence type="ECO:0000256" key="1">
    <source>
        <dbReference type="ARBA" id="ARBA00004571"/>
    </source>
</evidence>
<dbReference type="Pfam" id="PF07715">
    <property type="entry name" value="Plug"/>
    <property type="match status" value="1"/>
</dbReference>
<evidence type="ECO:0000256" key="6">
    <source>
        <dbReference type="ARBA" id="ARBA00023136"/>
    </source>
</evidence>
<evidence type="ECO:0000313" key="12">
    <source>
        <dbReference type="EMBL" id="MFD2909485.1"/>
    </source>
</evidence>
<dbReference type="InterPro" id="IPR012910">
    <property type="entry name" value="Plug_dom"/>
</dbReference>
<evidence type="ECO:0000256" key="4">
    <source>
        <dbReference type="ARBA" id="ARBA00022692"/>
    </source>
</evidence>
<dbReference type="InterPro" id="IPR008969">
    <property type="entry name" value="CarboxyPept-like_regulatory"/>
</dbReference>
<dbReference type="Gene3D" id="2.40.170.20">
    <property type="entry name" value="TonB-dependent receptor, beta-barrel domain"/>
    <property type="match status" value="1"/>
</dbReference>
<evidence type="ECO:0000256" key="2">
    <source>
        <dbReference type="ARBA" id="ARBA00022448"/>
    </source>
</evidence>
<dbReference type="SUPFAM" id="SSF49464">
    <property type="entry name" value="Carboxypeptidase regulatory domain-like"/>
    <property type="match status" value="1"/>
</dbReference>
<keyword evidence="12" id="KW-0675">Receptor</keyword>
<dbReference type="Proteomes" id="UP001597549">
    <property type="component" value="Unassembled WGS sequence"/>
</dbReference>
<sequence>MNNYYFIFAFLISFTSQSQSFKGKVITNEKKAISDVYILNVNNQSHAHSNYRGEFTLENAIVGDSISISHKSFEELRTVISENSTYTLNVKPISLREVVITNELNHLYEIAKIDIKTNPVNSPQELLRMVPGLFIGQHAGGGKAEQIFLRGFDIDHGTDIAISVDGIPVNMVSHGHGQGYADLHFLQPETVNNTNFDKGSYFANKGNLATAGYVDFTTKDRIKNDEIALEVGQFNTQRIRGMFNLLDSEKESLYFSGSYLQTDSYFDAPQNFNRTNLFSKYTLFNESSKVSFSVFHFDSKWNASGQIPQRAVDQGLIGRFGAIDDTEGGNTSRSIVNFKHDKQLDESSSLKTSAYLSLYDFELYSNFTFFLEDPINGDQIKQKEKRTTFGLNTEYEKLANIKDIPVKYQLGIGLRQDKVDDIELSHTLNRLTTLDNIMLGDINESNLSGYGNAEFKFHKLIINTGLRYDYFKFDYYDKLSTKYSNEATNKGIFSPKLNFLYQYNEKLQFVLKSGKGFHSNDTRVNIANGVRKTLPASYGSDLGFVWKPTPKLILNSALWYLFLEQEFVYVGDAGIVEPSGKTERKGIDVGLRYQLTDWLFLNADYTYNSAKSTEEASGQNYIPLAPKSTFMGSLSMIKNNFSGSFKSRYLGDRPANEDNSLTAEGYFVSDLNLNYTFKNFTIGVLVENIFNTKWNETQFETESRLQGEANSVTEIHFTPGTPFNLRGVLTYKF</sequence>
<gene>
    <name evidence="12" type="ORF">ACFSX9_12165</name>
</gene>
<evidence type="ECO:0000256" key="5">
    <source>
        <dbReference type="ARBA" id="ARBA00023077"/>
    </source>
</evidence>
<proteinExistence type="inferred from homology"/>
<keyword evidence="7 8" id="KW-0998">Cell outer membrane</keyword>
<dbReference type="PROSITE" id="PS52016">
    <property type="entry name" value="TONB_DEPENDENT_REC_3"/>
    <property type="match status" value="1"/>
</dbReference>